<comment type="subcellular location">
    <subcellularLocation>
        <location evidence="1">Membrane</location>
        <topology evidence="1">Multi-pass membrane protein</topology>
    </subcellularLocation>
</comment>
<dbReference type="Proteomes" id="UP000632774">
    <property type="component" value="Unassembled WGS sequence"/>
</dbReference>
<keyword evidence="7" id="KW-1185">Reference proteome</keyword>
<organism evidence="6 7">
    <name type="scientific">Mucilaginibacter boryungensis</name>
    <dbReference type="NCBI Taxonomy" id="768480"/>
    <lineage>
        <taxon>Bacteria</taxon>
        <taxon>Pseudomonadati</taxon>
        <taxon>Bacteroidota</taxon>
        <taxon>Sphingobacteriia</taxon>
        <taxon>Sphingobacteriales</taxon>
        <taxon>Sphingobacteriaceae</taxon>
        <taxon>Mucilaginibacter</taxon>
    </lineage>
</organism>
<proteinExistence type="predicted"/>
<evidence type="ECO:0000256" key="5">
    <source>
        <dbReference type="SAM" id="Phobius"/>
    </source>
</evidence>
<gene>
    <name evidence="6" type="ORF">IRJ18_19945</name>
</gene>
<protein>
    <submittedName>
        <fullName evidence="6">DoxX family protein</fullName>
    </submittedName>
</protein>
<keyword evidence="2 5" id="KW-0812">Transmembrane</keyword>
<name>A0ABR9XMP0_9SPHI</name>
<evidence type="ECO:0000256" key="4">
    <source>
        <dbReference type="ARBA" id="ARBA00023136"/>
    </source>
</evidence>
<reference evidence="6 7" key="1">
    <citation type="submission" date="2020-10" db="EMBL/GenBank/DDBJ databases">
        <title>Mucilaginibacter mali sp. nov., isolated from rhizosphere soil of apple orchard.</title>
        <authorList>
            <person name="Lee J.-S."/>
            <person name="Kim H.S."/>
            <person name="Kim J.-S."/>
        </authorList>
    </citation>
    <scope>NUCLEOTIDE SEQUENCE [LARGE SCALE GENOMIC DNA]</scope>
    <source>
        <strain evidence="6 7">KCTC 23157</strain>
    </source>
</reference>
<feature type="transmembrane region" description="Helical" evidence="5">
    <location>
        <begin position="42"/>
        <end position="62"/>
    </location>
</feature>
<feature type="transmembrane region" description="Helical" evidence="5">
    <location>
        <begin position="74"/>
        <end position="91"/>
    </location>
</feature>
<dbReference type="RefSeq" id="WP_194108042.1">
    <property type="nucleotide sequence ID" value="NZ_JADFFM010000002.1"/>
</dbReference>
<dbReference type="PIRSF" id="PIRSF030066">
    <property type="entry name" value="UCP030066"/>
    <property type="match status" value="1"/>
</dbReference>
<evidence type="ECO:0000256" key="3">
    <source>
        <dbReference type="ARBA" id="ARBA00022989"/>
    </source>
</evidence>
<evidence type="ECO:0000256" key="1">
    <source>
        <dbReference type="ARBA" id="ARBA00004141"/>
    </source>
</evidence>
<dbReference type="EMBL" id="JADFFM010000002">
    <property type="protein sequence ID" value="MBE9668652.1"/>
    <property type="molecule type" value="Genomic_DNA"/>
</dbReference>
<keyword evidence="4 5" id="KW-0472">Membrane</keyword>
<dbReference type="Pfam" id="PF13564">
    <property type="entry name" value="DoxX_2"/>
    <property type="match status" value="1"/>
</dbReference>
<comment type="caution">
    <text evidence="6">The sequence shown here is derived from an EMBL/GenBank/DDBJ whole genome shotgun (WGS) entry which is preliminary data.</text>
</comment>
<keyword evidence="3 5" id="KW-1133">Transmembrane helix</keyword>
<dbReference type="InterPro" id="IPR032808">
    <property type="entry name" value="DoxX"/>
</dbReference>
<evidence type="ECO:0000313" key="7">
    <source>
        <dbReference type="Proteomes" id="UP000632774"/>
    </source>
</evidence>
<feature type="transmembrane region" description="Helical" evidence="5">
    <location>
        <begin position="9"/>
        <end position="30"/>
    </location>
</feature>
<evidence type="ECO:0000313" key="6">
    <source>
        <dbReference type="EMBL" id="MBE9668652.1"/>
    </source>
</evidence>
<sequence>MKPKTIKIIYWVLVILLCLFTTFDAIGGITKQQAGIDALHQLGYPIYIMPLLGVLKLLGVVALLQTKYVLVKEWAFAGLAFTFIGAFVSHICSHHPVSYVILPLVFLAYLFVTYGFWNKYETVKVQPQNQSL</sequence>
<evidence type="ECO:0000256" key="2">
    <source>
        <dbReference type="ARBA" id="ARBA00022692"/>
    </source>
</evidence>
<dbReference type="InterPro" id="IPR016944">
    <property type="entry name" value="UCP030066"/>
</dbReference>
<accession>A0ABR9XMP0</accession>
<feature type="transmembrane region" description="Helical" evidence="5">
    <location>
        <begin position="97"/>
        <end position="117"/>
    </location>
</feature>